<dbReference type="GO" id="GO:0008270">
    <property type="term" value="F:zinc ion binding"/>
    <property type="evidence" value="ECO:0007669"/>
    <property type="project" value="UniProtKB-KW"/>
</dbReference>
<keyword evidence="2 4" id="KW-0863">Zinc-finger</keyword>
<evidence type="ECO:0000259" key="7">
    <source>
        <dbReference type="PROSITE" id="PS50119"/>
    </source>
</evidence>
<evidence type="ECO:0000259" key="6">
    <source>
        <dbReference type="PROSITE" id="PS50089"/>
    </source>
</evidence>
<dbReference type="InterPro" id="IPR050143">
    <property type="entry name" value="TRIM/RBCC"/>
</dbReference>
<dbReference type="Pfam" id="PF00622">
    <property type="entry name" value="SPRY"/>
    <property type="match status" value="1"/>
</dbReference>
<dbReference type="Gene3D" id="3.30.40.10">
    <property type="entry name" value="Zinc/RING finger domain, C3HC4 (zinc finger)"/>
    <property type="match status" value="1"/>
</dbReference>
<dbReference type="PROSITE" id="PS00518">
    <property type="entry name" value="ZF_RING_1"/>
    <property type="match status" value="1"/>
</dbReference>
<dbReference type="CDD" id="cd16594">
    <property type="entry name" value="RING-HC_TRIM7-like_C-IV"/>
    <property type="match status" value="1"/>
</dbReference>
<dbReference type="InterPro" id="IPR001841">
    <property type="entry name" value="Znf_RING"/>
</dbReference>
<dbReference type="Gene3D" id="2.60.120.920">
    <property type="match status" value="1"/>
</dbReference>
<dbReference type="CDD" id="cd12888">
    <property type="entry name" value="SPRY_PRY_TRIM7_like"/>
    <property type="match status" value="1"/>
</dbReference>
<organism evidence="9 10">
    <name type="scientific">Pelusios castaneus</name>
    <name type="common">West African mud turtle</name>
    <dbReference type="NCBI Taxonomy" id="367368"/>
    <lineage>
        <taxon>Eukaryota</taxon>
        <taxon>Metazoa</taxon>
        <taxon>Chordata</taxon>
        <taxon>Craniata</taxon>
        <taxon>Vertebrata</taxon>
        <taxon>Euteleostomi</taxon>
        <taxon>Archelosauria</taxon>
        <taxon>Testudinata</taxon>
        <taxon>Testudines</taxon>
        <taxon>Pleurodira</taxon>
        <taxon>Pelomedusidae</taxon>
        <taxon>Pelusios</taxon>
    </lineage>
</organism>
<dbReference type="Pfam" id="PF15227">
    <property type="entry name" value="zf-C3HC4_4"/>
    <property type="match status" value="1"/>
</dbReference>
<dbReference type="Pfam" id="PF13765">
    <property type="entry name" value="PRY"/>
    <property type="match status" value="1"/>
</dbReference>
<dbReference type="SMART" id="SM00589">
    <property type="entry name" value="PRY"/>
    <property type="match status" value="1"/>
</dbReference>
<accession>A0A8C8SPM0</accession>
<proteinExistence type="predicted"/>
<dbReference type="PRINTS" id="PR01407">
    <property type="entry name" value="BUTYPHLNCDUF"/>
</dbReference>
<evidence type="ECO:0008006" key="11">
    <source>
        <dbReference type="Google" id="ProtNLM"/>
    </source>
</evidence>
<feature type="coiled-coil region" evidence="5">
    <location>
        <begin position="189"/>
        <end position="238"/>
    </location>
</feature>
<dbReference type="SMART" id="SM00449">
    <property type="entry name" value="SPRY"/>
    <property type="match status" value="1"/>
</dbReference>
<feature type="domain" description="B30.2/SPRY" evidence="8">
    <location>
        <begin position="288"/>
        <end position="476"/>
    </location>
</feature>
<dbReference type="InterPro" id="IPR017907">
    <property type="entry name" value="Znf_RING_CS"/>
</dbReference>
<evidence type="ECO:0000259" key="8">
    <source>
        <dbReference type="PROSITE" id="PS50188"/>
    </source>
</evidence>
<evidence type="ECO:0000256" key="1">
    <source>
        <dbReference type="ARBA" id="ARBA00022723"/>
    </source>
</evidence>
<dbReference type="InterPro" id="IPR006574">
    <property type="entry name" value="PRY"/>
</dbReference>
<evidence type="ECO:0000256" key="2">
    <source>
        <dbReference type="ARBA" id="ARBA00022771"/>
    </source>
</evidence>
<dbReference type="InterPro" id="IPR003879">
    <property type="entry name" value="Butyrophylin_SPRY"/>
</dbReference>
<dbReference type="CDD" id="cd19760">
    <property type="entry name" value="Bbox2_TRIM4-like"/>
    <property type="match status" value="1"/>
</dbReference>
<dbReference type="SUPFAM" id="SSF57845">
    <property type="entry name" value="B-box zinc-binding domain"/>
    <property type="match status" value="1"/>
</dbReference>
<evidence type="ECO:0000256" key="4">
    <source>
        <dbReference type="PROSITE-ProRule" id="PRU00024"/>
    </source>
</evidence>
<dbReference type="SMART" id="SM00336">
    <property type="entry name" value="BBOX"/>
    <property type="match status" value="1"/>
</dbReference>
<dbReference type="PROSITE" id="PS50119">
    <property type="entry name" value="ZF_BBOX"/>
    <property type="match status" value="1"/>
</dbReference>
<dbReference type="InterPro" id="IPR013083">
    <property type="entry name" value="Znf_RING/FYVE/PHD"/>
</dbReference>
<dbReference type="InterPro" id="IPR003877">
    <property type="entry name" value="SPRY_dom"/>
</dbReference>
<dbReference type="Ensembl" id="ENSPCET00000023762.1">
    <property type="protein sequence ID" value="ENSPCEP00000022997.1"/>
    <property type="gene ID" value="ENSPCEG00000017520.1"/>
</dbReference>
<protein>
    <recommendedName>
        <fullName evidence="11">Zinc finger protein RFP-like</fullName>
    </recommendedName>
</protein>
<keyword evidence="5" id="KW-0175">Coiled coil</keyword>
<dbReference type="InterPro" id="IPR013320">
    <property type="entry name" value="ConA-like_dom_sf"/>
</dbReference>
<dbReference type="AlphaFoldDB" id="A0A8C8SPM0"/>
<dbReference type="PANTHER" id="PTHR24103">
    <property type="entry name" value="E3 UBIQUITIN-PROTEIN LIGASE TRIM"/>
    <property type="match status" value="1"/>
</dbReference>
<keyword evidence="10" id="KW-1185">Reference proteome</keyword>
<dbReference type="FunFam" id="2.60.120.920:FF:000004">
    <property type="entry name" value="Butyrophilin subfamily 1 member A1"/>
    <property type="match status" value="1"/>
</dbReference>
<name>A0A8C8SPM0_9SAUR</name>
<dbReference type="Pfam" id="PF00643">
    <property type="entry name" value="zf-B_box"/>
    <property type="match status" value="1"/>
</dbReference>
<dbReference type="SUPFAM" id="SSF49899">
    <property type="entry name" value="Concanavalin A-like lectins/glucanases"/>
    <property type="match status" value="1"/>
</dbReference>
<evidence type="ECO:0000256" key="3">
    <source>
        <dbReference type="ARBA" id="ARBA00022833"/>
    </source>
</evidence>
<reference evidence="9" key="2">
    <citation type="submission" date="2025-09" db="UniProtKB">
        <authorList>
            <consortium name="Ensembl"/>
        </authorList>
    </citation>
    <scope>IDENTIFICATION</scope>
</reference>
<evidence type="ECO:0000313" key="10">
    <source>
        <dbReference type="Proteomes" id="UP000694393"/>
    </source>
</evidence>
<reference evidence="9" key="1">
    <citation type="submission" date="2025-08" db="UniProtKB">
        <authorList>
            <consortium name="Ensembl"/>
        </authorList>
    </citation>
    <scope>IDENTIFICATION</scope>
</reference>
<sequence>MAADSSMLSLQDELSCSICLEYFKDPVSIHCGHTFCQACITQCWENSEANFSCPQCRETAQQRNFRPNRELGNVVEVARRLSFQVSVKAGAERGCEEHQEPLKLFCDQEKQLICLICRESQVHRAHSVFPVEEAAQMYKKRIQTRLRTLREEREKLLGLKGSTEEKSREYLKKTAAEREKIVSEFEQLRQFLEKQEQLLLAHLDELEKEIAKMQDENASKLSQEIARLRVLIHEIEGKSQQPASEFLQDVRNTLSRCEKGKFQEPVEISLELEKRFSNFSPKIVVLKEMLKKFKGTLTSELQREWADVTLDPDTAHPQLVLSADGKGVRWGDAWHDLPDNPERFDAELCVLGHVGFTSGRHCWDVEVGSGTGWAIGVARESVKRKGEYIFQPKEGVWAIGLWKGRYLIITSPATSLSLNWVPKRIQVSLDYTQGLVAFLDADTEAQIFTFPPASFAGERVRPWFWVEIGSQFRLCP</sequence>
<dbReference type="PROSITE" id="PS50089">
    <property type="entry name" value="ZF_RING_2"/>
    <property type="match status" value="1"/>
</dbReference>
<keyword evidence="3" id="KW-0862">Zinc</keyword>
<evidence type="ECO:0000256" key="5">
    <source>
        <dbReference type="SAM" id="Coils"/>
    </source>
</evidence>
<dbReference type="InterPro" id="IPR001870">
    <property type="entry name" value="B30.2/SPRY"/>
</dbReference>
<evidence type="ECO:0000313" key="9">
    <source>
        <dbReference type="Ensembl" id="ENSPCEP00000022997.1"/>
    </source>
</evidence>
<dbReference type="InterPro" id="IPR000315">
    <property type="entry name" value="Znf_B-box"/>
</dbReference>
<dbReference type="Gene3D" id="3.30.160.60">
    <property type="entry name" value="Classic Zinc Finger"/>
    <property type="match status" value="1"/>
</dbReference>
<dbReference type="PROSITE" id="PS50188">
    <property type="entry name" value="B302_SPRY"/>
    <property type="match status" value="1"/>
</dbReference>
<dbReference type="InterPro" id="IPR043136">
    <property type="entry name" value="B30.2/SPRY_sf"/>
</dbReference>
<feature type="domain" description="B box-type" evidence="7">
    <location>
        <begin position="95"/>
        <end position="131"/>
    </location>
</feature>
<dbReference type="Proteomes" id="UP000694393">
    <property type="component" value="Unplaced"/>
</dbReference>
<feature type="domain" description="RING-type" evidence="6">
    <location>
        <begin position="16"/>
        <end position="57"/>
    </location>
</feature>
<keyword evidence="1" id="KW-0479">Metal-binding</keyword>
<dbReference type="SUPFAM" id="SSF57850">
    <property type="entry name" value="RING/U-box"/>
    <property type="match status" value="1"/>
</dbReference>
<dbReference type="SMART" id="SM00184">
    <property type="entry name" value="RING"/>
    <property type="match status" value="1"/>
</dbReference>